<comment type="caution">
    <text evidence="2">The sequence shown here is derived from an EMBL/GenBank/DDBJ whole genome shotgun (WGS) entry which is preliminary data.</text>
</comment>
<dbReference type="AlphaFoldDB" id="A0ABD3AHB9"/>
<dbReference type="EMBL" id="JBJUIK010000004">
    <property type="protein sequence ID" value="KAL3529188.1"/>
    <property type="molecule type" value="Genomic_DNA"/>
</dbReference>
<evidence type="ECO:0000313" key="3">
    <source>
        <dbReference type="Proteomes" id="UP001630127"/>
    </source>
</evidence>
<feature type="region of interest" description="Disordered" evidence="1">
    <location>
        <begin position="31"/>
        <end position="70"/>
    </location>
</feature>
<feature type="compositionally biased region" description="Basic residues" evidence="1">
    <location>
        <begin position="33"/>
        <end position="45"/>
    </location>
</feature>
<sequence>MSKDLDVDKHILTKETKGIGKEIALIASTSVAKKFKPNKSNSNKRKAPDTKPRLSDTKKDNKNKGAAADKEKCFNYNREGHLKRNCGEYLKTLKSKAREEPDYK</sequence>
<dbReference type="InterPro" id="IPR036875">
    <property type="entry name" value="Znf_CCHC_sf"/>
</dbReference>
<dbReference type="Gene3D" id="4.10.60.10">
    <property type="entry name" value="Zinc finger, CCHC-type"/>
    <property type="match status" value="1"/>
</dbReference>
<dbReference type="SUPFAM" id="SSF57756">
    <property type="entry name" value="Retrovirus zinc finger-like domains"/>
    <property type="match status" value="1"/>
</dbReference>
<keyword evidence="3" id="KW-1185">Reference proteome</keyword>
<name>A0ABD3AHB9_9GENT</name>
<feature type="compositionally biased region" description="Basic and acidic residues" evidence="1">
    <location>
        <begin position="46"/>
        <end position="70"/>
    </location>
</feature>
<evidence type="ECO:0008006" key="4">
    <source>
        <dbReference type="Google" id="ProtNLM"/>
    </source>
</evidence>
<accession>A0ABD3AHB9</accession>
<protein>
    <recommendedName>
        <fullName evidence="4">CCHC-type domain-containing protein</fullName>
    </recommendedName>
</protein>
<dbReference type="Proteomes" id="UP001630127">
    <property type="component" value="Unassembled WGS sequence"/>
</dbReference>
<reference evidence="2 3" key="1">
    <citation type="submission" date="2024-11" db="EMBL/GenBank/DDBJ databases">
        <title>A near-complete genome assembly of Cinchona calisaya.</title>
        <authorList>
            <person name="Lian D.C."/>
            <person name="Zhao X.W."/>
            <person name="Wei L."/>
        </authorList>
    </citation>
    <scope>NUCLEOTIDE SEQUENCE [LARGE SCALE GENOMIC DNA]</scope>
    <source>
        <tissue evidence="2">Nenye</tissue>
    </source>
</reference>
<evidence type="ECO:0000256" key="1">
    <source>
        <dbReference type="SAM" id="MobiDB-lite"/>
    </source>
</evidence>
<organism evidence="2 3">
    <name type="scientific">Cinchona calisaya</name>
    <dbReference type="NCBI Taxonomy" id="153742"/>
    <lineage>
        <taxon>Eukaryota</taxon>
        <taxon>Viridiplantae</taxon>
        <taxon>Streptophyta</taxon>
        <taxon>Embryophyta</taxon>
        <taxon>Tracheophyta</taxon>
        <taxon>Spermatophyta</taxon>
        <taxon>Magnoliopsida</taxon>
        <taxon>eudicotyledons</taxon>
        <taxon>Gunneridae</taxon>
        <taxon>Pentapetalae</taxon>
        <taxon>asterids</taxon>
        <taxon>lamiids</taxon>
        <taxon>Gentianales</taxon>
        <taxon>Rubiaceae</taxon>
        <taxon>Cinchonoideae</taxon>
        <taxon>Cinchoneae</taxon>
        <taxon>Cinchona</taxon>
    </lineage>
</organism>
<gene>
    <name evidence="2" type="ORF">ACH5RR_008510</name>
</gene>
<evidence type="ECO:0000313" key="2">
    <source>
        <dbReference type="EMBL" id="KAL3529188.1"/>
    </source>
</evidence>
<proteinExistence type="predicted"/>